<organism evidence="1 2">
    <name type="scientific">Luteolibacter luteus</name>
    <dbReference type="NCBI Taxonomy" id="2728835"/>
    <lineage>
        <taxon>Bacteria</taxon>
        <taxon>Pseudomonadati</taxon>
        <taxon>Verrucomicrobiota</taxon>
        <taxon>Verrucomicrobiia</taxon>
        <taxon>Verrucomicrobiales</taxon>
        <taxon>Verrucomicrobiaceae</taxon>
        <taxon>Luteolibacter</taxon>
    </lineage>
</organism>
<evidence type="ECO:0000313" key="2">
    <source>
        <dbReference type="Proteomes" id="UP000501812"/>
    </source>
</evidence>
<accession>A0A858RDK1</accession>
<reference evidence="1 2" key="1">
    <citation type="submission" date="2020-04" db="EMBL/GenBank/DDBJ databases">
        <title>Luteolibacter sp. G-1-1-1 isolated from soil.</title>
        <authorList>
            <person name="Dahal R.H."/>
        </authorList>
    </citation>
    <scope>NUCLEOTIDE SEQUENCE [LARGE SCALE GENOMIC DNA]</scope>
    <source>
        <strain evidence="1 2">G-1-1-1</strain>
    </source>
</reference>
<dbReference type="Proteomes" id="UP000501812">
    <property type="component" value="Chromosome"/>
</dbReference>
<dbReference type="KEGG" id="luo:HHL09_02985"/>
<name>A0A858RDK1_9BACT</name>
<gene>
    <name evidence="1" type="ORF">HHL09_02985</name>
</gene>
<dbReference type="AlphaFoldDB" id="A0A858RDK1"/>
<sequence>MSDQSLVLLAILDSNRRLGNGAVNRTTLVKQVFLAEILRPLYRIWEQHFNFFKYNHGPYSDEIFTKLDTLMFNGLVTAERFRKSRSRIEGRYTITVNGIKLLEKTDQPQILSLSRDLIWALQTLGIEQSNSICKLVYEESEFAQVLADHARRGIPSNIKGNLPAITKEGNETFIALSILKQLQKSVSLTDVSLSLRETTRLFLTALALRAARHRSTN</sequence>
<proteinExistence type="predicted"/>
<evidence type="ECO:0000313" key="1">
    <source>
        <dbReference type="EMBL" id="QJE94785.1"/>
    </source>
</evidence>
<dbReference type="EMBL" id="CP051774">
    <property type="protein sequence ID" value="QJE94785.1"/>
    <property type="molecule type" value="Genomic_DNA"/>
</dbReference>
<keyword evidence="2" id="KW-1185">Reference proteome</keyword>
<dbReference type="RefSeq" id="WP_169453006.1">
    <property type="nucleotide sequence ID" value="NZ_CP051774.1"/>
</dbReference>
<protein>
    <submittedName>
        <fullName evidence="1">Uncharacterized protein</fullName>
    </submittedName>
</protein>